<dbReference type="EMBL" id="CBUL010000089">
    <property type="protein sequence ID" value="CDI60443.1"/>
    <property type="molecule type" value="Genomic_DNA"/>
</dbReference>
<comment type="caution">
    <text evidence="1">The sequence shown here is derived from an EMBL/GenBank/DDBJ whole genome shotgun (WGS) entry which is preliminary data.</text>
</comment>
<organism evidence="1">
    <name type="scientific">Lactobacillus helveticus CIRM-BIA 104</name>
    <dbReference type="NCBI Taxonomy" id="1226333"/>
    <lineage>
        <taxon>Bacteria</taxon>
        <taxon>Bacillati</taxon>
        <taxon>Bacillota</taxon>
        <taxon>Bacilli</taxon>
        <taxon>Lactobacillales</taxon>
        <taxon>Lactobacillaceae</taxon>
        <taxon>Lactobacillus</taxon>
    </lineage>
</organism>
<reference evidence="1" key="1">
    <citation type="submission" date="2013-09" db="EMBL/GenBank/DDBJ databases">
        <title>Draft Genome Sequence of five Lactobacillus helveticus strains CIRM-BIA 101T, 103, 104, 951 and 953 isolated from milk product.</title>
        <authorList>
            <person name="Valence F."/>
            <person name="Chuat V."/>
            <person name="Ma L."/>
            <person name="Creno S."/>
            <person name="Falentin H."/>
            <person name="Lortal S."/>
            <person name="Bizet C."/>
            <person name="Clermont D."/>
            <person name="Loux V."/>
            <person name="Bouchier C."/>
            <person name="Cousin S."/>
        </authorList>
    </citation>
    <scope>NUCLEOTIDE SEQUENCE [LARGE SCALE GENOMIC DNA]</scope>
    <source>
        <strain evidence="1">CIRM-BIA 104</strain>
    </source>
</reference>
<dbReference type="AlphaFoldDB" id="U6F8A3"/>
<gene>
    <name evidence="1" type="ORF">LHCIRMBIA104_00785</name>
</gene>
<accession>U6F8A3</accession>
<dbReference type="HOGENOM" id="CLU_3418981_0_0_9"/>
<proteinExistence type="predicted"/>
<sequence length="25" mass="3001">MSIIQYGQDIYHEIGEHTSRKNYAF</sequence>
<protein>
    <submittedName>
        <fullName evidence="1">Uncharacterized protein</fullName>
    </submittedName>
</protein>
<name>U6F8A3_LACHE</name>
<evidence type="ECO:0000313" key="1">
    <source>
        <dbReference type="EMBL" id="CDI60443.1"/>
    </source>
</evidence>
<dbReference type="Proteomes" id="UP000017247">
    <property type="component" value="Unassembled WGS sequence"/>
</dbReference>